<feature type="compositionally biased region" description="Low complexity" evidence="1">
    <location>
        <begin position="267"/>
        <end position="286"/>
    </location>
</feature>
<dbReference type="GO" id="GO:0030991">
    <property type="term" value="C:intraciliary transport particle A"/>
    <property type="evidence" value="ECO:0007669"/>
    <property type="project" value="InterPro"/>
</dbReference>
<feature type="compositionally biased region" description="Polar residues" evidence="1">
    <location>
        <begin position="245"/>
        <end position="259"/>
    </location>
</feature>
<feature type="compositionally biased region" description="Basic and acidic residues" evidence="1">
    <location>
        <begin position="51"/>
        <end position="76"/>
    </location>
</feature>
<dbReference type="InterPro" id="IPR029302">
    <property type="entry name" value="IFT43"/>
</dbReference>
<gene>
    <name evidence="2" type="ORF">TM35_000231520</name>
</gene>
<evidence type="ECO:0000256" key="1">
    <source>
        <dbReference type="SAM" id="MobiDB-lite"/>
    </source>
</evidence>
<feature type="compositionally biased region" description="Polar residues" evidence="1">
    <location>
        <begin position="17"/>
        <end position="46"/>
    </location>
</feature>
<protein>
    <submittedName>
        <fullName evidence="2">Uncharacterized protein</fullName>
    </submittedName>
</protein>
<feature type="region of interest" description="Disordered" evidence="1">
    <location>
        <begin position="192"/>
        <end position="332"/>
    </location>
</feature>
<evidence type="ECO:0000313" key="2">
    <source>
        <dbReference type="EMBL" id="ORC87181.1"/>
    </source>
</evidence>
<organism evidence="2 3">
    <name type="scientific">Trypanosoma theileri</name>
    <dbReference type="NCBI Taxonomy" id="67003"/>
    <lineage>
        <taxon>Eukaryota</taxon>
        <taxon>Discoba</taxon>
        <taxon>Euglenozoa</taxon>
        <taxon>Kinetoplastea</taxon>
        <taxon>Metakinetoplastina</taxon>
        <taxon>Trypanosomatida</taxon>
        <taxon>Trypanosomatidae</taxon>
        <taxon>Trypanosoma</taxon>
    </lineage>
</organism>
<dbReference type="VEuPathDB" id="TriTrypDB:TM35_000231520"/>
<keyword evidence="3" id="KW-1185">Reference proteome</keyword>
<feature type="compositionally biased region" description="Basic and acidic residues" evidence="1">
    <location>
        <begin position="321"/>
        <end position="332"/>
    </location>
</feature>
<dbReference type="GeneID" id="39987172"/>
<dbReference type="RefSeq" id="XP_028881247.1">
    <property type="nucleotide sequence ID" value="XM_029027392.1"/>
</dbReference>
<evidence type="ECO:0000313" key="3">
    <source>
        <dbReference type="Proteomes" id="UP000192257"/>
    </source>
</evidence>
<reference evidence="2 3" key="1">
    <citation type="submission" date="2017-03" db="EMBL/GenBank/DDBJ databases">
        <title>An alternative strategy for trypanosome survival in the mammalian bloodstream revealed through genome and transcriptome analysis of the ubiquitous bovine parasite Trypanosoma (Megatrypanum) theileri.</title>
        <authorList>
            <person name="Kelly S."/>
            <person name="Ivens A."/>
            <person name="Mott A."/>
            <person name="O'Neill E."/>
            <person name="Emms D."/>
            <person name="Macleod O."/>
            <person name="Voorheis P."/>
            <person name="Matthews J."/>
            <person name="Matthews K."/>
            <person name="Carrington M."/>
        </authorList>
    </citation>
    <scope>NUCLEOTIDE SEQUENCE [LARGE SCALE GENOMIC DNA]</scope>
    <source>
        <strain evidence="2">Edinburgh</strain>
    </source>
</reference>
<sequence>MPPKFGRRAEEEGKSANAHNNNTTNGDATPTGSSETLKVTNTTTKGASGRRPPDEVVQKDKLRNLDDGVDEQSRQQALEKAKEEKERLVSRVAEVPVGYNVSMPKLSELDISNLWNDFLQVIHQDLDMSALTACLSQHLDDEDVPWNPDMLLVQLTSDMLDAAEGAGAAEMPAAPLAEREAVGEARRRRKVLLESAGDPPEGSGGAGPSHRRRPTQETPADENSGKSPKKDGKPGGGKNAWGGQESKTATRLTRSTVSTPAKPPAAKPAENAKAPAAKQAENAKAPGAKQAENAKPPASSGTPATSESRKHSSSSKPLTPKKNEKTKETGKK</sequence>
<dbReference type="Proteomes" id="UP000192257">
    <property type="component" value="Unassembled WGS sequence"/>
</dbReference>
<feature type="region of interest" description="Disordered" evidence="1">
    <location>
        <begin position="1"/>
        <end position="76"/>
    </location>
</feature>
<comment type="caution">
    <text evidence="2">The sequence shown here is derived from an EMBL/GenBank/DDBJ whole genome shotgun (WGS) entry which is preliminary data.</text>
</comment>
<accession>A0A1X0NRG0</accession>
<dbReference type="EMBL" id="NBCO01000023">
    <property type="protein sequence ID" value="ORC87181.1"/>
    <property type="molecule type" value="Genomic_DNA"/>
</dbReference>
<dbReference type="OrthoDB" id="267109at2759"/>
<proteinExistence type="predicted"/>
<dbReference type="AlphaFoldDB" id="A0A1X0NRG0"/>
<name>A0A1X0NRG0_9TRYP</name>
<dbReference type="Pfam" id="PF15305">
    <property type="entry name" value="IFT43"/>
    <property type="match status" value="1"/>
</dbReference>